<dbReference type="Proteomes" id="UP000410049">
    <property type="component" value="Unassembled WGS sequence"/>
</dbReference>
<dbReference type="RefSeq" id="WP_150379303.1">
    <property type="nucleotide sequence ID" value="NZ_RZUH01000004.1"/>
</dbReference>
<evidence type="ECO:0000313" key="2">
    <source>
        <dbReference type="Proteomes" id="UP000410049"/>
    </source>
</evidence>
<dbReference type="AlphaFoldDB" id="A0A5M9ZKI4"/>
<evidence type="ECO:0000313" key="1">
    <source>
        <dbReference type="EMBL" id="KAA8828137.1"/>
    </source>
</evidence>
<organism evidence="1 2">
    <name type="scientific">Bifidobacterium myosotis</name>
    <dbReference type="NCBI Taxonomy" id="1630166"/>
    <lineage>
        <taxon>Bacteria</taxon>
        <taxon>Bacillati</taxon>
        <taxon>Actinomycetota</taxon>
        <taxon>Actinomycetes</taxon>
        <taxon>Bifidobacteriales</taxon>
        <taxon>Bifidobacteriaceae</taxon>
        <taxon>Bifidobacterium</taxon>
    </lineage>
</organism>
<name>A0A5M9ZKI4_9BIFI</name>
<accession>A0A5M9ZKI4</accession>
<dbReference type="EMBL" id="RZUH01000004">
    <property type="protein sequence ID" value="KAA8828137.1"/>
    <property type="molecule type" value="Genomic_DNA"/>
</dbReference>
<reference evidence="1 2" key="1">
    <citation type="journal article" date="2019" name="Syst. Appl. Microbiol.">
        <title>Characterization of Bifidobacterium species in feaces of the Egyptian fruit bat: Description of B. vespertilionis sp. nov. and B. rousetti sp. nov.</title>
        <authorList>
            <person name="Modesto M."/>
            <person name="Satti M."/>
            <person name="Watanabe K."/>
            <person name="Puglisi E."/>
            <person name="Morelli L."/>
            <person name="Huang C.-H."/>
            <person name="Liou J.-S."/>
            <person name="Miyashita M."/>
            <person name="Tamura T."/>
            <person name="Saito S."/>
            <person name="Mori K."/>
            <person name="Huang L."/>
            <person name="Sciavilla P."/>
            <person name="Sandri C."/>
            <person name="Spiezio C."/>
            <person name="Vitali F."/>
            <person name="Cavalieri D."/>
            <person name="Perpetuini G."/>
            <person name="Tofalo R."/>
            <person name="Bonetti A."/>
            <person name="Arita M."/>
            <person name="Mattarelli P."/>
        </authorList>
    </citation>
    <scope>NUCLEOTIDE SEQUENCE [LARGE SCALE GENOMIC DNA]</scope>
    <source>
        <strain evidence="1 2">RST17</strain>
    </source>
</reference>
<comment type="caution">
    <text evidence="1">The sequence shown here is derived from an EMBL/GenBank/DDBJ whole genome shotgun (WGS) entry which is preliminary data.</text>
</comment>
<sequence>MTDGRTQIMAGTDREWRIALMEGGDRERYRLLLREFDLAGEEMHESLEFEEDAGDGYRERLADELARLRAALDAIRARYGMGPLGR</sequence>
<protein>
    <submittedName>
        <fullName evidence="1">Uncharacterized protein</fullName>
    </submittedName>
</protein>
<proteinExistence type="predicted"/>
<gene>
    <name evidence="1" type="ORF">EMO91_06765</name>
</gene>